<protein>
    <submittedName>
        <fullName evidence="1">Uncharacterized protein</fullName>
    </submittedName>
</protein>
<reference evidence="1" key="1">
    <citation type="submission" date="2018-10" db="EMBL/GenBank/DDBJ databases">
        <title>Population genomic analysis revealed the cold adaptation of white poplar.</title>
        <authorList>
            <person name="Liu Y.-J."/>
        </authorList>
    </citation>
    <scope>NUCLEOTIDE SEQUENCE [LARGE SCALE GENOMIC DNA]</scope>
    <source>
        <strain evidence="1">PAL-ZL1</strain>
    </source>
</reference>
<dbReference type="AlphaFoldDB" id="A0A4U5NJG4"/>
<dbReference type="EMBL" id="RCHU01001024">
    <property type="protein sequence ID" value="TKR83349.1"/>
    <property type="molecule type" value="Genomic_DNA"/>
</dbReference>
<sequence>MIPLSLNFGPAQKPSPQLKLPIPYKITFGPAQFPSTQPHLRIHYIITFSPAPLHLSKPSPRPLQPTTCHPHKLPQIQFHNLRLHRLNQYPSDPSSRLNLTQPTPLQYLQLHLQRPHVAPAAKLFLQLNSPITSAPLLTPINRPPSFQLRSKVHNTHCPISFHTTDITLLITLLWLKLKLSRNQNHTLRPLFIPNGNKPCRPNYKPFKPMALGLPLKLPFNSYNRIENNYNQCYPCNTIGTLVSGTIVSGICEGFGQQIVQQIFEGIVGGSEESS</sequence>
<proteinExistence type="predicted"/>
<accession>A0A4U5NJG4</accession>
<comment type="caution">
    <text evidence="1">The sequence shown here is derived from an EMBL/GenBank/DDBJ whole genome shotgun (WGS) entry which is preliminary data.</text>
</comment>
<gene>
    <name evidence="1" type="ORF">D5086_0000268540</name>
</gene>
<evidence type="ECO:0000313" key="1">
    <source>
        <dbReference type="EMBL" id="TKR83349.1"/>
    </source>
</evidence>
<organism evidence="1">
    <name type="scientific">Populus alba</name>
    <name type="common">White poplar</name>
    <dbReference type="NCBI Taxonomy" id="43335"/>
    <lineage>
        <taxon>Eukaryota</taxon>
        <taxon>Viridiplantae</taxon>
        <taxon>Streptophyta</taxon>
        <taxon>Embryophyta</taxon>
        <taxon>Tracheophyta</taxon>
        <taxon>Spermatophyta</taxon>
        <taxon>Magnoliopsida</taxon>
        <taxon>eudicotyledons</taxon>
        <taxon>Gunneridae</taxon>
        <taxon>Pentapetalae</taxon>
        <taxon>rosids</taxon>
        <taxon>fabids</taxon>
        <taxon>Malpighiales</taxon>
        <taxon>Salicaceae</taxon>
        <taxon>Saliceae</taxon>
        <taxon>Populus</taxon>
    </lineage>
</organism>
<name>A0A4U5NJG4_POPAL</name>